<feature type="coiled-coil region" evidence="5">
    <location>
        <begin position="736"/>
        <end position="773"/>
    </location>
</feature>
<accession>A0A086TEY7</accession>
<dbReference type="InterPro" id="IPR002523">
    <property type="entry name" value="MgTranspt_CorA/ZnTranspt_ZntB"/>
</dbReference>
<comment type="subcellular location">
    <subcellularLocation>
        <location evidence="1">Membrane</location>
        <topology evidence="1">Multi-pass membrane protein</topology>
    </subcellularLocation>
</comment>
<dbReference type="InterPro" id="IPR050829">
    <property type="entry name" value="CorA_MIT"/>
</dbReference>
<dbReference type="PANTHER" id="PTHR47685">
    <property type="entry name" value="MAGNESIUM TRANSPORT PROTEIN CORA"/>
    <property type="match status" value="1"/>
</dbReference>
<feature type="compositionally biased region" description="Basic and acidic residues" evidence="6">
    <location>
        <begin position="330"/>
        <end position="340"/>
    </location>
</feature>
<keyword evidence="2 7" id="KW-0812">Transmembrane</keyword>
<protein>
    <submittedName>
        <fullName evidence="8">Uncharacterized protein</fullName>
    </submittedName>
</protein>
<evidence type="ECO:0000313" key="9">
    <source>
        <dbReference type="Proteomes" id="UP000029964"/>
    </source>
</evidence>
<dbReference type="PANTHER" id="PTHR47685:SF1">
    <property type="entry name" value="MAGNESIUM TRANSPORT PROTEIN CORA"/>
    <property type="match status" value="1"/>
</dbReference>
<evidence type="ECO:0000313" key="8">
    <source>
        <dbReference type="EMBL" id="KFH47919.1"/>
    </source>
</evidence>
<keyword evidence="4 7" id="KW-0472">Membrane</keyword>
<dbReference type="Pfam" id="PF01544">
    <property type="entry name" value="CorA"/>
    <property type="match status" value="1"/>
</dbReference>
<evidence type="ECO:0000256" key="3">
    <source>
        <dbReference type="ARBA" id="ARBA00022989"/>
    </source>
</evidence>
<dbReference type="HOGENOM" id="CLU_006096_0_0_1"/>
<dbReference type="AlphaFoldDB" id="A0A086TEY7"/>
<keyword evidence="9" id="KW-1185">Reference proteome</keyword>
<organism evidence="8 9">
    <name type="scientific">Hapsidospora chrysogenum (strain ATCC 11550 / CBS 779.69 / DSM 880 / IAM 14645 / JCM 23072 / IMI 49137)</name>
    <name type="common">Acremonium chrysogenum</name>
    <dbReference type="NCBI Taxonomy" id="857340"/>
    <lineage>
        <taxon>Eukaryota</taxon>
        <taxon>Fungi</taxon>
        <taxon>Dikarya</taxon>
        <taxon>Ascomycota</taxon>
        <taxon>Pezizomycotina</taxon>
        <taxon>Sordariomycetes</taxon>
        <taxon>Hypocreomycetidae</taxon>
        <taxon>Hypocreales</taxon>
        <taxon>Bionectriaceae</taxon>
        <taxon>Hapsidospora</taxon>
    </lineage>
</organism>
<feature type="region of interest" description="Disordered" evidence="6">
    <location>
        <begin position="307"/>
        <end position="340"/>
    </location>
</feature>
<gene>
    <name evidence="8" type="ORF">ACRE_011440</name>
</gene>
<feature type="compositionally biased region" description="Basic and acidic residues" evidence="6">
    <location>
        <begin position="403"/>
        <end position="412"/>
    </location>
</feature>
<comment type="caution">
    <text evidence="8">The sequence shown here is derived from an EMBL/GenBank/DDBJ whole genome shotgun (WGS) entry which is preliminary data.</text>
</comment>
<dbReference type="SUPFAM" id="SSF144083">
    <property type="entry name" value="Magnesium transport protein CorA, transmembrane region"/>
    <property type="match status" value="1"/>
</dbReference>
<feature type="region of interest" description="Disordered" evidence="6">
    <location>
        <begin position="173"/>
        <end position="192"/>
    </location>
</feature>
<dbReference type="OrthoDB" id="341259at2759"/>
<reference evidence="9" key="1">
    <citation type="journal article" date="2014" name="Genome Announc.">
        <title>Genome sequence and annotation of Acremonium chrysogenum, producer of the beta-lactam antibiotic cephalosporin C.</title>
        <authorList>
            <person name="Terfehr D."/>
            <person name="Dahlmann T.A."/>
            <person name="Specht T."/>
            <person name="Zadra I."/>
            <person name="Kuernsteiner H."/>
            <person name="Kueck U."/>
        </authorList>
    </citation>
    <scope>NUCLEOTIDE SEQUENCE [LARGE SCALE GENOMIC DNA]</scope>
    <source>
        <strain evidence="9">ATCC 11550 / CBS 779.69 / DSM 880 / IAM 14645 / JCM 23072 / IMI 49137</strain>
    </source>
</reference>
<dbReference type="Proteomes" id="UP000029964">
    <property type="component" value="Unassembled WGS sequence"/>
</dbReference>
<dbReference type="GO" id="GO:0016020">
    <property type="term" value="C:membrane"/>
    <property type="evidence" value="ECO:0007669"/>
    <property type="project" value="UniProtKB-SubCell"/>
</dbReference>
<evidence type="ECO:0000256" key="4">
    <source>
        <dbReference type="ARBA" id="ARBA00023136"/>
    </source>
</evidence>
<dbReference type="STRING" id="857340.A0A086TEY7"/>
<dbReference type="Gene3D" id="1.20.58.340">
    <property type="entry name" value="Magnesium transport protein CorA, transmembrane region"/>
    <property type="match status" value="1"/>
</dbReference>
<feature type="region of interest" description="Disordered" evidence="6">
    <location>
        <begin position="402"/>
        <end position="422"/>
    </location>
</feature>
<feature type="transmembrane region" description="Helical" evidence="7">
    <location>
        <begin position="821"/>
        <end position="839"/>
    </location>
</feature>
<dbReference type="GO" id="GO:0046873">
    <property type="term" value="F:metal ion transmembrane transporter activity"/>
    <property type="evidence" value="ECO:0007669"/>
    <property type="project" value="InterPro"/>
</dbReference>
<keyword evidence="5" id="KW-0175">Coiled coil</keyword>
<evidence type="ECO:0000256" key="5">
    <source>
        <dbReference type="SAM" id="Coils"/>
    </source>
</evidence>
<evidence type="ECO:0000256" key="2">
    <source>
        <dbReference type="ARBA" id="ARBA00022692"/>
    </source>
</evidence>
<evidence type="ECO:0000256" key="6">
    <source>
        <dbReference type="SAM" id="MobiDB-lite"/>
    </source>
</evidence>
<name>A0A086TEY7_HAPC1</name>
<dbReference type="InterPro" id="IPR045863">
    <property type="entry name" value="CorA_TM1_TM2"/>
</dbReference>
<evidence type="ECO:0000256" key="1">
    <source>
        <dbReference type="ARBA" id="ARBA00004141"/>
    </source>
</evidence>
<dbReference type="EMBL" id="JPKY01000006">
    <property type="protein sequence ID" value="KFH47919.1"/>
    <property type="molecule type" value="Genomic_DNA"/>
</dbReference>
<evidence type="ECO:0000256" key="7">
    <source>
        <dbReference type="SAM" id="Phobius"/>
    </source>
</evidence>
<keyword evidence="3 7" id="KW-1133">Transmembrane helix</keyword>
<proteinExistence type="predicted"/>
<sequence>MAQTRDWHPLAALRNVENNLQAAVASSPSTLPKYDYNVEDVHPDLTQGPDVWSEYLRARISRRRLFYEGLDSSEQELIRKEMRRILYFRGHFKDYRIFPGDSLPLVALLDDSRTKWRAIAARRASDELAKCQRQIDKDGETDMRLRNRAILRHVQLWQTGDYAAVRDAMNPDSYMPDLDSGPENSEDDPRKPDYGYNGWVIVWEEDKGWVSLDHPLVHGSFPHQKISIQQFLYNKEGTPLKRSSRKDQLRYFHLPANNMKWVEEAISRYYSEDNVEFDGKRVLTLKHNSQRLLRNELWRSQQRGGHNLPAHARQIGPRCSVVPSAPLPDSNDRNDDKGRPRKDVALFMPFLHWEVEERLQRMCQFVQVAKSRKEHSDRLRRASTIRYKSRLANVARDQVLDSNRPRSGHEMQMETGNRKGRHEWRPTHPLAKYFWHVAKLYQIIDEAADGRLIEDHLFNTPPLHMRRTLEQFYYWTAEDTARRDREQVVCKGTRHHGEDPDPEATSRLVMVDQLWLWILDDNTVISSFPRRWGRNKPDPSAVHRGIRDRMGSLGPEEIQSVYDLALIVIDECSKVFFDQTKPPDQRPEVVDLFSSTISKIVRTPNSHSHSQDTDTDECQAENKTIAYEGFGRDVSRISIETLEPAEQLLRKSLNIGFEWSILEEAQHVIDELQIMQEIFSQQISAMRGFDKHLCELLSHAVDADNDQTDLGRQKARDRVEAMVTDMDQRRQELASMERLQTKTRSQLRELLDMKQQQANIIEAKAAIRRADESVIQGRSIVVFTVVTIFFLPLSFVASVFGMNAKEFSSDGITPLSVQLKYMFGISAGVTAIALALAFSDWIRTALSVALSLMYVSIEDRLGWRHKKKNYNSTAMRNRQRERMKQLESRDRARRLTEIDSRRNTSPQRVQMQQRSTWDVRRIGSRGFFGLRRQASGGRDPV</sequence>
<feature type="transmembrane region" description="Helical" evidence="7">
    <location>
        <begin position="780"/>
        <end position="800"/>
    </location>
</feature>